<dbReference type="Proteomes" id="UP000451565">
    <property type="component" value="Unassembled WGS sequence"/>
</dbReference>
<organism evidence="1 2">
    <name type="scientific">Glaciimonas soli</name>
    <dbReference type="NCBI Taxonomy" id="2590999"/>
    <lineage>
        <taxon>Bacteria</taxon>
        <taxon>Pseudomonadati</taxon>
        <taxon>Pseudomonadota</taxon>
        <taxon>Betaproteobacteria</taxon>
        <taxon>Burkholderiales</taxon>
        <taxon>Oxalobacteraceae</taxon>
        <taxon>Glaciimonas</taxon>
    </lineage>
</organism>
<keyword evidence="2" id="KW-1185">Reference proteome</keyword>
<comment type="caution">
    <text evidence="1">The sequence shown here is derived from an EMBL/GenBank/DDBJ whole genome shotgun (WGS) entry which is preliminary data.</text>
</comment>
<dbReference type="OrthoDB" id="8777969at2"/>
<dbReference type="RefSeq" id="WP_153234916.1">
    <property type="nucleotide sequence ID" value="NZ_WINI01000006.1"/>
</dbReference>
<protein>
    <submittedName>
        <fullName evidence="1">Uncharacterized protein</fullName>
    </submittedName>
</protein>
<evidence type="ECO:0000313" key="1">
    <source>
        <dbReference type="EMBL" id="MQR01285.1"/>
    </source>
</evidence>
<gene>
    <name evidence="1" type="ORF">GEV47_11425</name>
</gene>
<accession>A0A843YP72</accession>
<dbReference type="AlphaFoldDB" id="A0A843YP72"/>
<dbReference type="EMBL" id="WINI01000006">
    <property type="protein sequence ID" value="MQR01285.1"/>
    <property type="molecule type" value="Genomic_DNA"/>
</dbReference>
<reference evidence="1 2" key="1">
    <citation type="submission" date="2019-10" db="EMBL/GenBank/DDBJ databases">
        <title>Glaciimonas soli sp. nov., a psychrophilic bacterium isolated from the forest soil of a high elevation mountain in Taiwan.</title>
        <authorList>
            <person name="Wang L.-T."/>
            <person name="Shieh W.Y."/>
        </authorList>
    </citation>
    <scope>NUCLEOTIDE SEQUENCE [LARGE SCALE GENOMIC DNA]</scope>
    <source>
        <strain evidence="1 2">GS1</strain>
    </source>
</reference>
<evidence type="ECO:0000313" key="2">
    <source>
        <dbReference type="Proteomes" id="UP000451565"/>
    </source>
</evidence>
<name>A0A843YP72_9BURK</name>
<proteinExistence type="predicted"/>
<sequence length="98" mass="10854">MRANQFQASNFSFLPSVQAQQHVAKACIMDLTISTECVTQLRRLVMAGGVVTFIRIQPMAHATRMRVWLGLSTSAVNQLMISVMQNLPSAEFGKIKPC</sequence>